<gene>
    <name evidence="1" type="ORF">HAX54_009582</name>
</gene>
<evidence type="ECO:0000313" key="2">
    <source>
        <dbReference type="Proteomes" id="UP000823775"/>
    </source>
</evidence>
<dbReference type="Proteomes" id="UP000823775">
    <property type="component" value="Unassembled WGS sequence"/>
</dbReference>
<organism evidence="1 2">
    <name type="scientific">Datura stramonium</name>
    <name type="common">Jimsonweed</name>
    <name type="synonym">Common thornapple</name>
    <dbReference type="NCBI Taxonomy" id="4076"/>
    <lineage>
        <taxon>Eukaryota</taxon>
        <taxon>Viridiplantae</taxon>
        <taxon>Streptophyta</taxon>
        <taxon>Embryophyta</taxon>
        <taxon>Tracheophyta</taxon>
        <taxon>Spermatophyta</taxon>
        <taxon>Magnoliopsida</taxon>
        <taxon>eudicotyledons</taxon>
        <taxon>Gunneridae</taxon>
        <taxon>Pentapetalae</taxon>
        <taxon>asterids</taxon>
        <taxon>lamiids</taxon>
        <taxon>Solanales</taxon>
        <taxon>Solanaceae</taxon>
        <taxon>Solanoideae</taxon>
        <taxon>Datureae</taxon>
        <taxon>Datura</taxon>
    </lineage>
</organism>
<name>A0ABS8TF06_DATST</name>
<feature type="non-terminal residue" evidence="1">
    <location>
        <position position="1"/>
    </location>
</feature>
<protein>
    <submittedName>
        <fullName evidence="1">Uncharacterized protein</fullName>
    </submittedName>
</protein>
<evidence type="ECO:0000313" key="1">
    <source>
        <dbReference type="EMBL" id="MCD7470022.1"/>
    </source>
</evidence>
<keyword evidence="2" id="KW-1185">Reference proteome</keyword>
<dbReference type="EMBL" id="JACEIK010001521">
    <property type="protein sequence ID" value="MCD7470022.1"/>
    <property type="molecule type" value="Genomic_DNA"/>
</dbReference>
<reference evidence="1 2" key="1">
    <citation type="journal article" date="2021" name="BMC Genomics">
        <title>Datura genome reveals duplications of psychoactive alkaloid biosynthetic genes and high mutation rate following tissue culture.</title>
        <authorList>
            <person name="Rajewski A."/>
            <person name="Carter-House D."/>
            <person name="Stajich J."/>
            <person name="Litt A."/>
        </authorList>
    </citation>
    <scope>NUCLEOTIDE SEQUENCE [LARGE SCALE GENOMIC DNA]</scope>
    <source>
        <strain evidence="1">AR-01</strain>
    </source>
</reference>
<accession>A0ABS8TF06</accession>
<comment type="caution">
    <text evidence="1">The sequence shown here is derived from an EMBL/GenBank/DDBJ whole genome shotgun (WGS) entry which is preliminary data.</text>
</comment>
<proteinExistence type="predicted"/>
<sequence>KPTVTVPAVLWAELMKPVVMVPAVLQAELMEQAIVLWLELINLVVMKLRLKVLVEILIEERMLMVVLTDVVVMWLHFLKYVLIELTLES</sequence>